<dbReference type="HOGENOM" id="CLU_081811_2_3_6"/>
<evidence type="ECO:0000313" key="5">
    <source>
        <dbReference type="EMBL" id="ABZ87389.1"/>
    </source>
</evidence>
<protein>
    <submittedName>
        <fullName evidence="5">Acetyl transferase</fullName>
    </submittedName>
</protein>
<dbReference type="PANTHER" id="PTHR43300:SF7">
    <property type="entry name" value="UDP-N-ACETYLBACILLOSAMINE N-ACETYLTRANSFERASE"/>
    <property type="match status" value="1"/>
</dbReference>
<evidence type="ECO:0000256" key="2">
    <source>
        <dbReference type="PIRSR" id="PIRSR620019-1"/>
    </source>
</evidence>
<dbReference type="AlphaFoldDB" id="B0TXD1"/>
<dbReference type="InterPro" id="IPR011004">
    <property type="entry name" value="Trimer_LpxA-like_sf"/>
</dbReference>
<dbReference type="GO" id="GO:0016740">
    <property type="term" value="F:transferase activity"/>
    <property type="evidence" value="ECO:0007669"/>
    <property type="project" value="UniProtKB-KW"/>
</dbReference>
<dbReference type="InterPro" id="IPR041561">
    <property type="entry name" value="PglD_N"/>
</dbReference>
<dbReference type="CDD" id="cd03360">
    <property type="entry name" value="LbH_AT_putative"/>
    <property type="match status" value="1"/>
</dbReference>
<dbReference type="SUPFAM" id="SSF51161">
    <property type="entry name" value="Trimeric LpxA-like enzymes"/>
    <property type="match status" value="1"/>
</dbReference>
<feature type="binding site" evidence="3">
    <location>
        <position position="151"/>
    </location>
    <ligand>
        <name>acetyl-CoA</name>
        <dbReference type="ChEBI" id="CHEBI:57288"/>
    </ligand>
</feature>
<dbReference type="EMBL" id="CP000937">
    <property type="protein sequence ID" value="ABZ87389.1"/>
    <property type="molecule type" value="Genomic_DNA"/>
</dbReference>
<dbReference type="KEGG" id="fph:Fphi_1165"/>
<accession>B0TXD1</accession>
<dbReference type="eggNOG" id="COG2171">
    <property type="taxonomic scope" value="Bacteria"/>
</dbReference>
<evidence type="ECO:0000259" key="4">
    <source>
        <dbReference type="Pfam" id="PF17836"/>
    </source>
</evidence>
<comment type="similarity">
    <text evidence="1">Belongs to the transferase hexapeptide repeat family.</text>
</comment>
<dbReference type="Pfam" id="PF17836">
    <property type="entry name" value="PglD_N"/>
    <property type="match status" value="1"/>
</dbReference>
<dbReference type="Gene3D" id="3.40.50.20">
    <property type="match status" value="1"/>
</dbReference>
<sequence>MTHKQNIVLVGGGGHCRSVIDVIESTGEYNIIGVVDIKQNIGQSVLGYKVIGCDDDLQDILSICNNAVVTIGHVTTNNLRKNVYIKLKQLGFCLPVIVSPRAYVSRHSSVAQGTIVMHDALINSNVSIGENCIINTKALVEHDSVIENHCHISTSSVINGTVRVKEDSFFGSNSVSNNNTEVNGFVKAGRVVK</sequence>
<name>B0TXD1_FRAP2</name>
<dbReference type="Gene3D" id="2.160.10.10">
    <property type="entry name" value="Hexapeptide repeat proteins"/>
    <property type="match status" value="1"/>
</dbReference>
<proteinExistence type="inferred from homology"/>
<reference evidence="5" key="1">
    <citation type="submission" date="2009-01" db="EMBL/GenBank/DDBJ databases">
        <title>Complete sequence of chromosome of Francisella philomiragia subsp. philomiragia ATCC 25017.</title>
        <authorList>
            <consortium name="US DOE Joint Genome Institute"/>
            <person name="Copeland A."/>
            <person name="Lucas S."/>
            <person name="Lapidus A."/>
            <person name="Barry K."/>
            <person name="Detter J.C."/>
            <person name="Glavina del Rio T."/>
            <person name="Hammon N."/>
            <person name="Israni S."/>
            <person name="Dalin E."/>
            <person name="Tice H."/>
            <person name="Pitluck S."/>
            <person name="Chain P."/>
            <person name="Malfatti S."/>
            <person name="Shin M."/>
            <person name="Vergez L."/>
            <person name="Schmutz J."/>
            <person name="Larimer F."/>
            <person name="Land M."/>
            <person name="Hauser L."/>
            <person name="Richardson P."/>
        </authorList>
    </citation>
    <scope>NUCLEOTIDE SEQUENCE</scope>
    <source>
        <strain evidence="5">ATCC 25017</strain>
    </source>
</reference>
<feature type="active site" description="Proton acceptor" evidence="2">
    <location>
        <position position="142"/>
    </location>
</feature>
<organism evidence="5">
    <name type="scientific">Francisella philomiragia subsp. philomiragia (strain ATCC 25017 / CCUG 19701 / FSC 153 / O#319-036)</name>
    <dbReference type="NCBI Taxonomy" id="484022"/>
    <lineage>
        <taxon>Bacteria</taxon>
        <taxon>Pseudomonadati</taxon>
        <taxon>Pseudomonadota</taxon>
        <taxon>Gammaproteobacteria</taxon>
        <taxon>Thiotrichales</taxon>
        <taxon>Francisellaceae</taxon>
        <taxon>Francisella</taxon>
    </lineage>
</organism>
<dbReference type="InterPro" id="IPR050179">
    <property type="entry name" value="Trans_hexapeptide_repeat"/>
</dbReference>
<evidence type="ECO:0000256" key="3">
    <source>
        <dbReference type="PIRSR" id="PIRSR620019-2"/>
    </source>
</evidence>
<keyword evidence="5" id="KW-0808">Transferase</keyword>
<gene>
    <name evidence="5" type="ordered locus">Fphi_1165</name>
</gene>
<feature type="domain" description="PglD N-terminal" evidence="4">
    <location>
        <begin position="6"/>
        <end position="87"/>
    </location>
</feature>
<feature type="site" description="Increases basicity of active site His" evidence="2">
    <location>
        <position position="143"/>
    </location>
</feature>
<dbReference type="InterPro" id="IPR020019">
    <property type="entry name" value="AcTrfase_PglD-like"/>
</dbReference>
<dbReference type="PANTHER" id="PTHR43300">
    <property type="entry name" value="ACETYLTRANSFERASE"/>
    <property type="match status" value="1"/>
</dbReference>
<evidence type="ECO:0000256" key="1">
    <source>
        <dbReference type="ARBA" id="ARBA00007274"/>
    </source>
</evidence>
<feature type="binding site" evidence="3">
    <location>
        <position position="72"/>
    </location>
    <ligand>
        <name>substrate</name>
    </ligand>
</feature>